<evidence type="ECO:0000313" key="11">
    <source>
        <dbReference type="Proteomes" id="UP000243723"/>
    </source>
</evidence>
<evidence type="ECO:0000256" key="6">
    <source>
        <dbReference type="ARBA" id="ARBA00023136"/>
    </source>
</evidence>
<feature type="transmembrane region" description="Helical" evidence="8">
    <location>
        <begin position="433"/>
        <end position="454"/>
    </location>
</feature>
<gene>
    <name evidence="10" type="ORF">B9Z65_5407</name>
</gene>
<reference evidence="10 11" key="1">
    <citation type="submission" date="2017-05" db="EMBL/GenBank/DDBJ databases">
        <title>Draft genome sequence of Elsinoe australis.</title>
        <authorList>
            <person name="Cheng Q."/>
        </authorList>
    </citation>
    <scope>NUCLEOTIDE SEQUENCE [LARGE SCALE GENOMIC DNA]</scope>
    <source>
        <strain evidence="10 11">NL1</strain>
    </source>
</reference>
<name>A0A2P7ZE00_9PEZI</name>
<dbReference type="OrthoDB" id="4142200at2759"/>
<dbReference type="InterPro" id="IPR036259">
    <property type="entry name" value="MFS_trans_sf"/>
</dbReference>
<feature type="transmembrane region" description="Helical" evidence="8">
    <location>
        <begin position="300"/>
        <end position="318"/>
    </location>
</feature>
<feature type="transmembrane region" description="Helical" evidence="8">
    <location>
        <begin position="370"/>
        <end position="394"/>
    </location>
</feature>
<evidence type="ECO:0000313" key="10">
    <source>
        <dbReference type="EMBL" id="PSK46439.1"/>
    </source>
</evidence>
<dbReference type="Proteomes" id="UP000243723">
    <property type="component" value="Unassembled WGS sequence"/>
</dbReference>
<keyword evidence="5 8" id="KW-1133">Transmembrane helix</keyword>
<dbReference type="PROSITE" id="PS00217">
    <property type="entry name" value="SUGAR_TRANSPORT_2"/>
    <property type="match status" value="1"/>
</dbReference>
<feature type="transmembrane region" description="Helical" evidence="8">
    <location>
        <begin position="140"/>
        <end position="161"/>
    </location>
</feature>
<protein>
    <submittedName>
        <fullName evidence="10">High-affinity glucose transporter</fullName>
    </submittedName>
</protein>
<dbReference type="PANTHER" id="PTHR48022:SF47">
    <property type="entry name" value="MAJOR FACILITATOR SUPERFAMILY (MFS) PROFILE DOMAIN-CONTAINING PROTEIN"/>
    <property type="match status" value="1"/>
</dbReference>
<feature type="transmembrane region" description="Helical" evidence="8">
    <location>
        <begin position="106"/>
        <end position="128"/>
    </location>
</feature>
<feature type="transmembrane region" description="Helical" evidence="8">
    <location>
        <begin position="12"/>
        <end position="36"/>
    </location>
</feature>
<organism evidence="10 11">
    <name type="scientific">Elsinoe australis</name>
    <dbReference type="NCBI Taxonomy" id="40998"/>
    <lineage>
        <taxon>Eukaryota</taxon>
        <taxon>Fungi</taxon>
        <taxon>Dikarya</taxon>
        <taxon>Ascomycota</taxon>
        <taxon>Pezizomycotina</taxon>
        <taxon>Dothideomycetes</taxon>
        <taxon>Dothideomycetidae</taxon>
        <taxon>Myriangiales</taxon>
        <taxon>Elsinoaceae</taxon>
        <taxon>Elsinoe</taxon>
    </lineage>
</organism>
<proteinExistence type="inferred from homology"/>
<keyword evidence="6 8" id="KW-0472">Membrane</keyword>
<dbReference type="NCBIfam" id="TIGR00879">
    <property type="entry name" value="SP"/>
    <property type="match status" value="1"/>
</dbReference>
<feature type="transmembrane region" description="Helical" evidence="8">
    <location>
        <begin position="276"/>
        <end position="294"/>
    </location>
</feature>
<evidence type="ECO:0000256" key="2">
    <source>
        <dbReference type="ARBA" id="ARBA00010992"/>
    </source>
</evidence>
<dbReference type="PRINTS" id="PR00171">
    <property type="entry name" value="SUGRTRNSPORT"/>
</dbReference>
<comment type="caution">
    <text evidence="10">The sequence shown here is derived from an EMBL/GenBank/DDBJ whole genome shotgun (WGS) entry which is preliminary data.</text>
</comment>
<evidence type="ECO:0000256" key="5">
    <source>
        <dbReference type="ARBA" id="ARBA00022989"/>
    </source>
</evidence>
<keyword evidence="11" id="KW-1185">Reference proteome</keyword>
<comment type="similarity">
    <text evidence="2 7">Belongs to the major facilitator superfamily. Sugar transporter (TC 2.A.1.1) family.</text>
</comment>
<dbReference type="Pfam" id="PF00083">
    <property type="entry name" value="Sugar_tr"/>
    <property type="match status" value="1"/>
</dbReference>
<dbReference type="AlphaFoldDB" id="A0A2P7ZE00"/>
<dbReference type="EMBL" id="NHZQ01000236">
    <property type="protein sequence ID" value="PSK46439.1"/>
    <property type="molecule type" value="Genomic_DNA"/>
</dbReference>
<dbReference type="InterPro" id="IPR005828">
    <property type="entry name" value="MFS_sugar_transport-like"/>
</dbReference>
<dbReference type="PROSITE" id="PS50850">
    <property type="entry name" value="MFS"/>
    <property type="match status" value="1"/>
</dbReference>
<feature type="transmembrane region" description="Helical" evidence="8">
    <location>
        <begin position="325"/>
        <end position="350"/>
    </location>
</feature>
<dbReference type="InterPro" id="IPR020846">
    <property type="entry name" value="MFS_dom"/>
</dbReference>
<feature type="transmembrane region" description="Helical" evidence="8">
    <location>
        <begin position="173"/>
        <end position="192"/>
    </location>
</feature>
<keyword evidence="4 8" id="KW-0812">Transmembrane</keyword>
<comment type="subcellular location">
    <subcellularLocation>
        <location evidence="1">Membrane</location>
        <topology evidence="1">Multi-pass membrane protein</topology>
    </subcellularLocation>
</comment>
<dbReference type="InterPro" id="IPR003663">
    <property type="entry name" value="Sugar/inositol_transpt"/>
</dbReference>
<feature type="transmembrane region" description="Helical" evidence="8">
    <location>
        <begin position="82"/>
        <end position="100"/>
    </location>
</feature>
<keyword evidence="10" id="KW-0762">Sugar transport</keyword>
<evidence type="ECO:0000256" key="7">
    <source>
        <dbReference type="RuleBase" id="RU003346"/>
    </source>
</evidence>
<dbReference type="SUPFAM" id="SSF103473">
    <property type="entry name" value="MFS general substrate transporter"/>
    <property type="match status" value="1"/>
</dbReference>
<evidence type="ECO:0000256" key="1">
    <source>
        <dbReference type="ARBA" id="ARBA00004141"/>
    </source>
</evidence>
<dbReference type="InterPro" id="IPR050360">
    <property type="entry name" value="MFS_Sugar_Transporters"/>
</dbReference>
<dbReference type="GO" id="GO:0005351">
    <property type="term" value="F:carbohydrate:proton symporter activity"/>
    <property type="evidence" value="ECO:0007669"/>
    <property type="project" value="TreeGrafter"/>
</dbReference>
<sequence>MVHFPKIYNTYFVALVATLGGMLFGFDISSMSAIILSDQYNDFFGKPAGVLQGAIGSSLAAGSVIGSIIAGPISNKIGRRDAIAFACLWWLLGTALQTAVTSVGMLIAGRVLNGVTVGITSSQVPVYLAEIARKEKRGSLVIIQQLAIEWGILIMYFIGYGCTFIPGPASFRTAWGIQFVPCVLLMIGLPFLPRSPRWLAKVDRVDEAIEVLAQIQAGGNREDPLVVAEWTEISETLAAERLAAPGWRKFVLNGMWKRTLAGFTVQMWQQNSGANVMTYYVVYIFSMAGLDGNINLIASGVQYALFIIFTTVMFFYIDKTGRRPLLVYGALAMGFCHFVVGGLLSAGEVIPGGVNGNPNIPIRLTGPKAHAVIAFCYLLIIIYALTLAPVCWIYAAEVWSLETRAVGMSIASLGNWTFNFALGLYIPPGFINIKYGLFIVFGVLCVLAATQFYFTYPETANKSLEEIEIMFSEVGPRPWKTRPGESRLDALVENAREKHLTVEDALDHKGAAENVDKVDV</sequence>
<feature type="transmembrane region" description="Helical" evidence="8">
    <location>
        <begin position="406"/>
        <end position="427"/>
    </location>
</feature>
<keyword evidence="3 7" id="KW-0813">Transport</keyword>
<accession>A0A2P7ZE00</accession>
<dbReference type="PANTHER" id="PTHR48022">
    <property type="entry name" value="PLASTIDIC GLUCOSE TRANSPORTER 4"/>
    <property type="match status" value="1"/>
</dbReference>
<dbReference type="GO" id="GO:0016020">
    <property type="term" value="C:membrane"/>
    <property type="evidence" value="ECO:0007669"/>
    <property type="project" value="UniProtKB-SubCell"/>
</dbReference>
<dbReference type="FunFam" id="1.20.1250.20:FF:000026">
    <property type="entry name" value="MFS quinate transporter QutD"/>
    <property type="match status" value="1"/>
</dbReference>
<evidence type="ECO:0000256" key="4">
    <source>
        <dbReference type="ARBA" id="ARBA00022692"/>
    </source>
</evidence>
<evidence type="ECO:0000256" key="3">
    <source>
        <dbReference type="ARBA" id="ARBA00022448"/>
    </source>
</evidence>
<feature type="domain" description="Major facilitator superfamily (MFS) profile" evidence="9">
    <location>
        <begin position="13"/>
        <end position="460"/>
    </location>
</feature>
<feature type="transmembrane region" description="Helical" evidence="8">
    <location>
        <begin position="48"/>
        <end position="70"/>
    </location>
</feature>
<evidence type="ECO:0000259" key="9">
    <source>
        <dbReference type="PROSITE" id="PS50850"/>
    </source>
</evidence>
<dbReference type="Gene3D" id="1.20.1250.20">
    <property type="entry name" value="MFS general substrate transporter like domains"/>
    <property type="match status" value="1"/>
</dbReference>
<evidence type="ECO:0000256" key="8">
    <source>
        <dbReference type="SAM" id="Phobius"/>
    </source>
</evidence>
<dbReference type="InterPro" id="IPR005829">
    <property type="entry name" value="Sugar_transporter_CS"/>
</dbReference>